<dbReference type="RefSeq" id="WP_123658592.1">
    <property type="nucleotide sequence ID" value="NZ_AYKG01000033.1"/>
</dbReference>
<comment type="similarity">
    <text evidence="2 6">Belongs to the SURF1 family.</text>
</comment>
<dbReference type="EMBL" id="AYKG01000033">
    <property type="protein sequence ID" value="ROO26815.1"/>
    <property type="molecule type" value="Genomic_DNA"/>
</dbReference>
<keyword evidence="9" id="KW-1185">Reference proteome</keyword>
<evidence type="ECO:0000256" key="3">
    <source>
        <dbReference type="ARBA" id="ARBA00022692"/>
    </source>
</evidence>
<feature type="transmembrane region" description="Helical" evidence="6">
    <location>
        <begin position="227"/>
        <end position="249"/>
    </location>
</feature>
<accession>A0A423PMG4</accession>
<evidence type="ECO:0000313" key="8">
    <source>
        <dbReference type="EMBL" id="ROO26815.1"/>
    </source>
</evidence>
<proteinExistence type="inferred from homology"/>
<dbReference type="AlphaFoldDB" id="A0A423PMG4"/>
<comment type="caution">
    <text evidence="8">The sequence shown here is derived from an EMBL/GenBank/DDBJ whole genome shotgun (WGS) entry which is preliminary data.</text>
</comment>
<organism evidence="8 9">
    <name type="scientific">Salinisphaera japonica YTM-1</name>
    <dbReference type="NCBI Taxonomy" id="1209778"/>
    <lineage>
        <taxon>Bacteria</taxon>
        <taxon>Pseudomonadati</taxon>
        <taxon>Pseudomonadota</taxon>
        <taxon>Gammaproteobacteria</taxon>
        <taxon>Salinisphaerales</taxon>
        <taxon>Salinisphaeraceae</taxon>
        <taxon>Salinisphaera</taxon>
    </lineage>
</organism>
<dbReference type="Pfam" id="PF02104">
    <property type="entry name" value="SURF1"/>
    <property type="match status" value="1"/>
</dbReference>
<comment type="subcellular location">
    <subcellularLocation>
        <location evidence="6">Cell membrane</location>
        <topology evidence="6">Multi-pass membrane protein</topology>
    </subcellularLocation>
    <subcellularLocation>
        <location evidence="1">Membrane</location>
    </subcellularLocation>
</comment>
<keyword evidence="4 6" id="KW-1133">Transmembrane helix</keyword>
<dbReference type="PROSITE" id="PS50895">
    <property type="entry name" value="SURF1"/>
    <property type="match status" value="1"/>
</dbReference>
<reference evidence="8 9" key="1">
    <citation type="submission" date="2013-10" db="EMBL/GenBank/DDBJ databases">
        <title>Salinisphaera japonica YTM-1 Genome Sequencing.</title>
        <authorList>
            <person name="Lai Q."/>
            <person name="Li C."/>
            <person name="Shao Z."/>
        </authorList>
    </citation>
    <scope>NUCLEOTIDE SEQUENCE [LARGE SCALE GENOMIC DNA]</scope>
    <source>
        <strain evidence="8 9">YTM-1</strain>
    </source>
</reference>
<dbReference type="GO" id="GO:0005886">
    <property type="term" value="C:plasma membrane"/>
    <property type="evidence" value="ECO:0007669"/>
    <property type="project" value="UniProtKB-SubCell"/>
</dbReference>
<protein>
    <recommendedName>
        <fullName evidence="6">SURF1-like protein</fullName>
    </recommendedName>
</protein>
<sequence length="254" mass="27815">MKRRGLQLGHFRLAPPWWAILLAAIGVVILSALGLWQIERAHTKARILAAQQAAQAAGPQRVTITRAALDGQSGGLTYGYRYILRGHYDTAHQVLLANQVEGTKTGYRVWTPLVTAAGLRLMVDRGWVEKPSDPDAGPPDPGAPTGPVEIQGFWRPYPEPGLRLGSRTVCDKTGWPRALNYPTGDTVACQYDTPVVNGLLLLSPEARGGFVRDWDTDRVGMGPTGHYIYASQWFLMALIAVGIVIGVNLKRDRR</sequence>
<evidence type="ECO:0000313" key="9">
    <source>
        <dbReference type="Proteomes" id="UP000285310"/>
    </source>
</evidence>
<evidence type="ECO:0000256" key="2">
    <source>
        <dbReference type="ARBA" id="ARBA00007165"/>
    </source>
</evidence>
<name>A0A423PMG4_9GAMM</name>
<dbReference type="InterPro" id="IPR045214">
    <property type="entry name" value="Surf1/Surf4"/>
</dbReference>
<evidence type="ECO:0000256" key="5">
    <source>
        <dbReference type="ARBA" id="ARBA00023136"/>
    </source>
</evidence>
<keyword evidence="6" id="KW-1003">Cell membrane</keyword>
<dbReference type="InterPro" id="IPR002994">
    <property type="entry name" value="Surf1/Shy1"/>
</dbReference>
<feature type="transmembrane region" description="Helical" evidence="6">
    <location>
        <begin position="16"/>
        <end position="36"/>
    </location>
</feature>
<evidence type="ECO:0000256" key="1">
    <source>
        <dbReference type="ARBA" id="ARBA00004370"/>
    </source>
</evidence>
<evidence type="ECO:0000256" key="7">
    <source>
        <dbReference type="SAM" id="MobiDB-lite"/>
    </source>
</evidence>
<dbReference type="PANTHER" id="PTHR23427">
    <property type="entry name" value="SURFEIT LOCUS PROTEIN"/>
    <property type="match status" value="1"/>
</dbReference>
<dbReference type="CDD" id="cd06662">
    <property type="entry name" value="SURF1"/>
    <property type="match status" value="1"/>
</dbReference>
<dbReference type="OrthoDB" id="9789940at2"/>
<evidence type="ECO:0000256" key="4">
    <source>
        <dbReference type="ARBA" id="ARBA00022989"/>
    </source>
</evidence>
<keyword evidence="5 6" id="KW-0472">Membrane</keyword>
<dbReference type="Proteomes" id="UP000285310">
    <property type="component" value="Unassembled WGS sequence"/>
</dbReference>
<evidence type="ECO:0000256" key="6">
    <source>
        <dbReference type="RuleBase" id="RU363076"/>
    </source>
</evidence>
<keyword evidence="3 6" id="KW-0812">Transmembrane</keyword>
<feature type="region of interest" description="Disordered" evidence="7">
    <location>
        <begin position="128"/>
        <end position="149"/>
    </location>
</feature>
<dbReference type="InParanoid" id="A0A423PMG4"/>
<dbReference type="PANTHER" id="PTHR23427:SF2">
    <property type="entry name" value="SURFEIT LOCUS PROTEIN 1"/>
    <property type="match status" value="1"/>
</dbReference>
<gene>
    <name evidence="8" type="ORF">SAJA_10500</name>
</gene>